<evidence type="ECO:0000259" key="21">
    <source>
        <dbReference type="PROSITE" id="PS50994"/>
    </source>
</evidence>
<keyword evidence="6" id="KW-0540">Nuclease</keyword>
<dbReference type="SUPFAM" id="SSF56672">
    <property type="entry name" value="DNA/RNA polymerases"/>
    <property type="match status" value="1"/>
</dbReference>
<dbReference type="FunFam" id="1.10.340.70:FF:000003">
    <property type="entry name" value="Protein CBG25708"/>
    <property type="match status" value="1"/>
</dbReference>
<evidence type="ECO:0000256" key="11">
    <source>
        <dbReference type="ARBA" id="ARBA00022884"/>
    </source>
</evidence>
<dbReference type="FunFam" id="3.30.420.10:FF:000063">
    <property type="entry name" value="Retrovirus-related Pol polyprotein from transposon 297-like Protein"/>
    <property type="match status" value="1"/>
</dbReference>
<keyword evidence="13" id="KW-0695">RNA-directed DNA polymerase</keyword>
<evidence type="ECO:0000256" key="6">
    <source>
        <dbReference type="ARBA" id="ARBA00022722"/>
    </source>
</evidence>
<dbReference type="PANTHER" id="PTHR37984">
    <property type="entry name" value="PROTEIN CBG26694"/>
    <property type="match status" value="1"/>
</dbReference>
<evidence type="ECO:0000256" key="12">
    <source>
        <dbReference type="ARBA" id="ARBA00022908"/>
    </source>
</evidence>
<protein>
    <recommendedName>
        <fullName evidence="15">Gypsy retrotransposon integrase-like protein 1</fullName>
        <ecNumber evidence="2">3.1.26.4</ecNumber>
    </recommendedName>
</protein>
<accession>A0A803J2L6</accession>
<evidence type="ECO:0000256" key="5">
    <source>
        <dbReference type="ARBA" id="ARBA00022695"/>
    </source>
</evidence>
<dbReference type="InterPro" id="IPR036875">
    <property type="entry name" value="Znf_CCHC_sf"/>
</dbReference>
<dbReference type="SMART" id="SM00343">
    <property type="entry name" value="ZnF_C2HC"/>
    <property type="match status" value="2"/>
</dbReference>
<keyword evidence="3" id="KW-0645">Protease</keyword>
<dbReference type="GO" id="GO:0006508">
    <property type="term" value="P:proteolysis"/>
    <property type="evidence" value="ECO:0007669"/>
    <property type="project" value="UniProtKB-KW"/>
</dbReference>
<evidence type="ECO:0000256" key="15">
    <source>
        <dbReference type="ARBA" id="ARBA00039658"/>
    </source>
</evidence>
<dbReference type="Gene3D" id="3.30.420.10">
    <property type="entry name" value="Ribonuclease H-like superfamily/Ribonuclease H"/>
    <property type="match status" value="1"/>
</dbReference>
<dbReference type="Pfam" id="PF13975">
    <property type="entry name" value="gag-asp_proteas"/>
    <property type="match status" value="1"/>
</dbReference>
<dbReference type="InterPro" id="IPR043128">
    <property type="entry name" value="Rev_trsase/Diguanyl_cyclase"/>
</dbReference>
<dbReference type="EC" id="3.1.26.4" evidence="2"/>
<dbReference type="Gene3D" id="3.30.70.270">
    <property type="match status" value="2"/>
</dbReference>
<evidence type="ECO:0000256" key="16">
    <source>
        <dbReference type="PROSITE-ProRule" id="PRU00047"/>
    </source>
</evidence>
<dbReference type="Gene3D" id="2.40.70.10">
    <property type="entry name" value="Acid Proteases"/>
    <property type="match status" value="1"/>
</dbReference>
<dbReference type="Gene3D" id="4.10.60.10">
    <property type="entry name" value="Zinc finger, CCHC-type"/>
    <property type="match status" value="1"/>
</dbReference>
<keyword evidence="10" id="KW-0460">Magnesium</keyword>
<evidence type="ECO:0000256" key="2">
    <source>
        <dbReference type="ARBA" id="ARBA00012180"/>
    </source>
</evidence>
<dbReference type="InterPro" id="IPR041577">
    <property type="entry name" value="RT_RNaseH_2"/>
</dbReference>
<dbReference type="Gene3D" id="1.10.340.70">
    <property type="match status" value="1"/>
</dbReference>
<feature type="compositionally biased region" description="Basic and acidic residues" evidence="17">
    <location>
        <begin position="1292"/>
        <end position="1310"/>
    </location>
</feature>
<evidence type="ECO:0000259" key="19">
    <source>
        <dbReference type="PROSITE" id="PS50175"/>
    </source>
</evidence>
<dbReference type="InterPro" id="IPR012337">
    <property type="entry name" value="RNaseH-like_sf"/>
</dbReference>
<dbReference type="Pfam" id="PF17919">
    <property type="entry name" value="RT_RNaseH_2"/>
    <property type="match status" value="1"/>
</dbReference>
<dbReference type="GO" id="GO:0003723">
    <property type="term" value="F:RNA binding"/>
    <property type="evidence" value="ECO:0007669"/>
    <property type="project" value="UniProtKB-KW"/>
</dbReference>
<dbReference type="InterPro" id="IPR050951">
    <property type="entry name" value="Retrovirus_Pol_polyprotein"/>
</dbReference>
<dbReference type="InterPro" id="IPR001995">
    <property type="entry name" value="Peptidase_A2_cat"/>
</dbReference>
<evidence type="ECO:0000259" key="18">
    <source>
        <dbReference type="PROSITE" id="PS50158"/>
    </source>
</evidence>
<evidence type="ECO:0000313" key="22">
    <source>
        <dbReference type="Ensembl" id="ENSXETP00000102063"/>
    </source>
</evidence>
<dbReference type="FunFam" id="3.10.20.370:FF:000001">
    <property type="entry name" value="Retrovirus-related Pol polyprotein from transposon 17.6-like protein"/>
    <property type="match status" value="1"/>
</dbReference>
<dbReference type="PROSITE" id="PS50994">
    <property type="entry name" value="INTEGRASE"/>
    <property type="match status" value="1"/>
</dbReference>
<dbReference type="PROSITE" id="PS50158">
    <property type="entry name" value="ZF_CCHC"/>
    <property type="match status" value="1"/>
</dbReference>
<dbReference type="InterPro" id="IPR036397">
    <property type="entry name" value="RNaseH_sf"/>
</dbReference>
<dbReference type="CDD" id="cd09274">
    <property type="entry name" value="RNase_HI_RT_Ty3"/>
    <property type="match status" value="1"/>
</dbReference>
<evidence type="ECO:0000256" key="9">
    <source>
        <dbReference type="ARBA" id="ARBA00022801"/>
    </source>
</evidence>
<dbReference type="InterPro" id="IPR001969">
    <property type="entry name" value="Aspartic_peptidase_AS"/>
</dbReference>
<dbReference type="GO" id="GO:0003964">
    <property type="term" value="F:RNA-directed DNA polymerase activity"/>
    <property type="evidence" value="ECO:0007669"/>
    <property type="project" value="UniProtKB-KW"/>
</dbReference>
<dbReference type="Pfam" id="PF00078">
    <property type="entry name" value="RVT_1"/>
    <property type="match status" value="1"/>
</dbReference>
<feature type="domain" description="CCHC-type" evidence="18">
    <location>
        <begin position="238"/>
        <end position="253"/>
    </location>
</feature>
<evidence type="ECO:0000256" key="14">
    <source>
        <dbReference type="ARBA" id="ARBA00023125"/>
    </source>
</evidence>
<dbReference type="InterPro" id="IPR021109">
    <property type="entry name" value="Peptidase_aspartic_dom_sf"/>
</dbReference>
<dbReference type="GO" id="GO:0015074">
    <property type="term" value="P:DNA integration"/>
    <property type="evidence" value="ECO:0007669"/>
    <property type="project" value="UniProtKB-KW"/>
</dbReference>
<dbReference type="PROSITE" id="PS50878">
    <property type="entry name" value="RT_POL"/>
    <property type="match status" value="1"/>
</dbReference>
<sequence>MSAIGKVPEFSESAEEFESYLERFERWLSANDVSQEKKADILLATLPAKTYSLLKTLIAPAKATELSYERITETLSQHYKPQPIIIAERFRFYRRNHNMGESLADYILDLKRLSASCEFGTFLDQALRDKFVCGLHDEFYLHKLLNEADLTFKSACNIALAIELTRSDSQQFKQQNSSSFTDIPKITTESKPISPNSPQPPTESVTGEQAFQTQRVKPCYRCGGLHQQLNCRYKSETCRNCGKLGHIARVCRSKPGRPRAQYVSNCDSQESDCTDLNTVNTTHGGDDGIHIKLEIDGHPVNMLLDTGASVSLISEFVYKNCLGGIALQNSLLHLTSYTGEKIPVLGEILAPVTYEGQSFTLPLVVVKGNRPTLLGRNWLKHLKLNWAKIFTIKQTEAAFHKNLEQILSKHDSLFKEEFGSIKGLKATITVNSDAKPIFHKPRPLPYALKEPVEKELERMEHYGIVSRVKYSSWAAPIVVVPKKDKTIRLCGDYKVTVNRCIEPEPYPLPNVEDLFATLAGGKYFSKIDISNAYQQLELDPDSKPFLTINTHKGLFQYQRLPFGVSTAPAIFQHAMDQILQGIDHVVCFLDDILITGSTVEKHLALLDKVLSKLKASGVRVKLSKCHFLQESVEYLGYRIDAQGLHPTETKLTAIVNAPSPSNVSELRSFLGLLNYYGRFLPNLSTLLQPLHELLQKDTKWAWSAECEKAFQDAKQRLTNSKWLAHYDPSKPLRLACDASPYGVGAVISHILPNGGEHPIAFASRTLTQTERNYAQIEREALSIIFGVKKFHKYLYGRKFSLVTDHKPLLAILGPKSAIPTLAALRMQRWALLLLAYDYDIIYRRSQDHGNADALSRLPCPYTTDVHDESVIFQVSFAEELPISCKDIAAATSRDPLLAKVWDFTSKGWPNYSSDKILKPYFEKRDELSIDQGCLLWGIRVVIPPKYRQRLLHELHEGHPGVNRMKARARGYLWWPGLDQDIEIFVSQCTACASVQNQPPTAPLHPWTWATSPWERIHIDYAEINQQTFLVVIDSYSKWLEVLPTKTSTSEKTITLLHNLFASYGLPKELVSDNGPQFTSQEFQYFLQQNGIKHKLTPPYHPASNGAAERAVQTFKKAWMKHSVASESARTTGELRLCQFLFNYRNTPHSVTESTPAELFLKRHLRSRLDLIKPSLADTVEKHQKQQVRAHNSSRQRYKDFYPGDKVLVRDFRHSGRLWSPGTICHRRGPLTYEVQIGNRHIHVHVEHLVPDKSVSPVPPSFSTIDFQVPVAPSQELPDANNPSNPTSATASEGERRYPIRARKPPDRLDL</sequence>
<dbReference type="FunFam" id="3.30.70.270:FF:000026">
    <property type="entry name" value="Transposon Ty3-G Gag-Pol polyprotein"/>
    <property type="match status" value="1"/>
</dbReference>
<dbReference type="GeneTree" id="ENSGT00940000166555"/>
<keyword evidence="16" id="KW-0479">Metal-binding</keyword>
<proteinExistence type="inferred from homology"/>
<evidence type="ECO:0000256" key="1">
    <source>
        <dbReference type="ARBA" id="ARBA00010879"/>
    </source>
</evidence>
<keyword evidence="16" id="KW-0863">Zinc-finger</keyword>
<name>A0A803J2L6_XENTR</name>
<dbReference type="GO" id="GO:0004523">
    <property type="term" value="F:RNA-DNA hybrid ribonuclease activity"/>
    <property type="evidence" value="ECO:0007669"/>
    <property type="project" value="UniProtKB-EC"/>
</dbReference>
<feature type="region of interest" description="Disordered" evidence="17">
    <location>
        <begin position="173"/>
        <end position="208"/>
    </location>
</feature>
<keyword evidence="4" id="KW-0808">Transferase</keyword>
<dbReference type="GO" id="GO:0004190">
    <property type="term" value="F:aspartic-type endopeptidase activity"/>
    <property type="evidence" value="ECO:0007669"/>
    <property type="project" value="UniProtKB-KW"/>
</dbReference>
<feature type="compositionally biased region" description="Polar residues" evidence="17">
    <location>
        <begin position="1280"/>
        <end position="1290"/>
    </location>
</feature>
<reference evidence="22" key="1">
    <citation type="journal article" date="2010" name="Science">
        <title>The genome of the Western clawed frog Xenopus tropicalis.</title>
        <authorList>
            <person name="Hellsten U."/>
            <person name="Harland R.M."/>
            <person name="Gilchrist M.J."/>
            <person name="Hendrix D."/>
            <person name="Jurka J."/>
            <person name="Kapitonov V."/>
            <person name="Ovcharenko I."/>
            <person name="Putnam N.H."/>
            <person name="Shu S."/>
            <person name="Taher L."/>
            <person name="Blitz I.L."/>
            <person name="Blumberg B."/>
            <person name="Dichmann D.S."/>
            <person name="Dubchak I."/>
            <person name="Amaya E."/>
            <person name="Detter J.C."/>
            <person name="Fletcher R."/>
            <person name="Gerhard D.S."/>
            <person name="Goodstein D."/>
            <person name="Graves T."/>
            <person name="Grigoriev I.V."/>
            <person name="Grimwood J."/>
            <person name="Kawashima T."/>
            <person name="Lindquist E."/>
            <person name="Lucas S.M."/>
            <person name="Mead P.E."/>
            <person name="Mitros T."/>
            <person name="Ogino H."/>
            <person name="Ohta Y."/>
            <person name="Poliakov A.V."/>
            <person name="Pollet N."/>
            <person name="Robert J."/>
            <person name="Salamov A."/>
            <person name="Sater A.K."/>
            <person name="Schmutz J."/>
            <person name="Terry A."/>
            <person name="Vize P.D."/>
            <person name="Warren W.C."/>
            <person name="Wells D."/>
            <person name="Wills A."/>
            <person name="Wilson R.K."/>
            <person name="Zimmerman L.B."/>
            <person name="Zorn A.M."/>
            <person name="Grainger R."/>
            <person name="Grammer T."/>
            <person name="Khokha M.K."/>
            <person name="Richardson P.M."/>
            <person name="Rokhsar D.S."/>
        </authorList>
    </citation>
    <scope>NUCLEOTIDE SEQUENCE [LARGE SCALE GENOMIC DNA]</scope>
    <source>
        <strain evidence="22">Nigerian</strain>
    </source>
</reference>
<dbReference type="InterPro" id="IPR001584">
    <property type="entry name" value="Integrase_cat-core"/>
</dbReference>
<dbReference type="Pfam" id="PF00665">
    <property type="entry name" value="rve"/>
    <property type="match status" value="1"/>
</dbReference>
<keyword evidence="12" id="KW-0229">DNA integration</keyword>
<keyword evidence="11" id="KW-0694">RNA-binding</keyword>
<keyword evidence="16" id="KW-0862">Zinc</keyword>
<dbReference type="PROSITE" id="PS50175">
    <property type="entry name" value="ASP_PROT_RETROV"/>
    <property type="match status" value="1"/>
</dbReference>
<dbReference type="GO" id="GO:0008270">
    <property type="term" value="F:zinc ion binding"/>
    <property type="evidence" value="ECO:0007669"/>
    <property type="project" value="UniProtKB-KW"/>
</dbReference>
<dbReference type="Pfam" id="PF00098">
    <property type="entry name" value="zf-CCHC"/>
    <property type="match status" value="1"/>
</dbReference>
<keyword evidence="9" id="KW-0378">Hydrolase</keyword>
<feature type="region of interest" description="Disordered" evidence="17">
    <location>
        <begin position="1269"/>
        <end position="1310"/>
    </location>
</feature>
<dbReference type="PROSITE" id="PS00141">
    <property type="entry name" value="ASP_PROTEASE"/>
    <property type="match status" value="1"/>
</dbReference>
<dbReference type="InterPro" id="IPR043502">
    <property type="entry name" value="DNA/RNA_pol_sf"/>
</dbReference>
<evidence type="ECO:0000256" key="17">
    <source>
        <dbReference type="SAM" id="MobiDB-lite"/>
    </source>
</evidence>
<evidence type="ECO:0000256" key="8">
    <source>
        <dbReference type="ARBA" id="ARBA00022759"/>
    </source>
</evidence>
<keyword evidence="7" id="KW-0064">Aspartyl protease</keyword>
<dbReference type="GO" id="GO:0003677">
    <property type="term" value="F:DNA binding"/>
    <property type="evidence" value="ECO:0007669"/>
    <property type="project" value="UniProtKB-KW"/>
</dbReference>
<dbReference type="Gene3D" id="3.10.10.10">
    <property type="entry name" value="HIV Type 1 Reverse Transcriptase, subunit A, domain 1"/>
    <property type="match status" value="1"/>
</dbReference>
<dbReference type="PANTHER" id="PTHR37984:SF10">
    <property type="entry name" value="RIBONUCLEASE H"/>
    <property type="match status" value="1"/>
</dbReference>
<evidence type="ECO:0000256" key="3">
    <source>
        <dbReference type="ARBA" id="ARBA00022670"/>
    </source>
</evidence>
<dbReference type="CDD" id="cd01647">
    <property type="entry name" value="RT_LTR"/>
    <property type="match status" value="1"/>
</dbReference>
<keyword evidence="8" id="KW-0255">Endonuclease</keyword>
<dbReference type="SUPFAM" id="SSF57756">
    <property type="entry name" value="Retrovirus zinc finger-like domains"/>
    <property type="match status" value="1"/>
</dbReference>
<dbReference type="SUPFAM" id="SSF50630">
    <property type="entry name" value="Acid proteases"/>
    <property type="match status" value="1"/>
</dbReference>
<feature type="domain" description="Peptidase A2" evidence="19">
    <location>
        <begin position="300"/>
        <end position="378"/>
    </location>
</feature>
<organism evidence="22">
    <name type="scientific">Xenopus tropicalis</name>
    <name type="common">Western clawed frog</name>
    <name type="synonym">Silurana tropicalis</name>
    <dbReference type="NCBI Taxonomy" id="8364"/>
    <lineage>
        <taxon>Eukaryota</taxon>
        <taxon>Metazoa</taxon>
        <taxon>Chordata</taxon>
        <taxon>Craniata</taxon>
        <taxon>Vertebrata</taxon>
        <taxon>Euteleostomi</taxon>
        <taxon>Amphibia</taxon>
        <taxon>Batrachia</taxon>
        <taxon>Anura</taxon>
        <taxon>Pipoidea</taxon>
        <taxon>Pipidae</taxon>
        <taxon>Xenopodinae</taxon>
        <taxon>Xenopus</taxon>
        <taxon>Silurana</taxon>
    </lineage>
</organism>
<dbReference type="InterPro" id="IPR000477">
    <property type="entry name" value="RT_dom"/>
</dbReference>
<keyword evidence="5" id="KW-0548">Nucleotidyltransferase</keyword>
<dbReference type="InterPro" id="IPR041588">
    <property type="entry name" value="Integrase_H2C2"/>
</dbReference>
<evidence type="ECO:0000259" key="20">
    <source>
        <dbReference type="PROSITE" id="PS50878"/>
    </source>
</evidence>
<evidence type="ECO:0000256" key="7">
    <source>
        <dbReference type="ARBA" id="ARBA00022750"/>
    </source>
</evidence>
<feature type="domain" description="Reverse transcriptase" evidence="20">
    <location>
        <begin position="461"/>
        <end position="639"/>
    </location>
</feature>
<evidence type="ECO:0000256" key="4">
    <source>
        <dbReference type="ARBA" id="ARBA00022679"/>
    </source>
</evidence>
<dbReference type="InParanoid" id="A0A803J2L6"/>
<keyword evidence="14" id="KW-0238">DNA-binding</keyword>
<feature type="domain" description="Integrase catalytic" evidence="21">
    <location>
        <begin position="1008"/>
        <end position="1163"/>
    </location>
</feature>
<dbReference type="Gene3D" id="3.10.20.370">
    <property type="match status" value="1"/>
</dbReference>
<reference evidence="22" key="2">
    <citation type="submission" date="2021-03" db="UniProtKB">
        <authorList>
            <consortium name="Ensembl"/>
        </authorList>
    </citation>
    <scope>IDENTIFICATION</scope>
</reference>
<dbReference type="Pfam" id="PF17921">
    <property type="entry name" value="Integrase_H2C2"/>
    <property type="match status" value="1"/>
</dbReference>
<evidence type="ECO:0000256" key="10">
    <source>
        <dbReference type="ARBA" id="ARBA00022842"/>
    </source>
</evidence>
<dbReference type="InterPro" id="IPR001878">
    <property type="entry name" value="Znf_CCHC"/>
</dbReference>
<dbReference type="SUPFAM" id="SSF53098">
    <property type="entry name" value="Ribonuclease H-like"/>
    <property type="match status" value="1"/>
</dbReference>
<evidence type="ECO:0000256" key="13">
    <source>
        <dbReference type="ARBA" id="ARBA00022918"/>
    </source>
</evidence>
<dbReference type="Ensembl" id="ENSXETT00000122098">
    <property type="protein sequence ID" value="ENSXETP00000102063"/>
    <property type="gene ID" value="ENSXETG00000042886"/>
</dbReference>
<comment type="similarity">
    <text evidence="1">Belongs to the beta type-B retroviral polymerase family. HERV class-II K(HML-2) pol subfamily.</text>
</comment>